<evidence type="ECO:0000313" key="1">
    <source>
        <dbReference type="EMBL" id="KAK0543746.1"/>
    </source>
</evidence>
<protein>
    <submittedName>
        <fullName evidence="1">Fatty acid synthase alpha subunit Lsd1</fullName>
        <ecNumber evidence="1">2.3.1.86</ecNumber>
    </submittedName>
</protein>
<accession>A0AAN6GJ34</accession>
<organism evidence="1 2">
    <name type="scientific">Tilletia horrida</name>
    <dbReference type="NCBI Taxonomy" id="155126"/>
    <lineage>
        <taxon>Eukaryota</taxon>
        <taxon>Fungi</taxon>
        <taxon>Dikarya</taxon>
        <taxon>Basidiomycota</taxon>
        <taxon>Ustilaginomycotina</taxon>
        <taxon>Exobasidiomycetes</taxon>
        <taxon>Tilletiales</taxon>
        <taxon>Tilletiaceae</taxon>
        <taxon>Tilletia</taxon>
    </lineage>
</organism>
<keyword evidence="1" id="KW-0808">Transferase</keyword>
<keyword evidence="1" id="KW-0012">Acyltransferase</keyword>
<dbReference type="AlphaFoldDB" id="A0AAN6GJ34"/>
<reference evidence="1" key="1">
    <citation type="journal article" date="2023" name="PhytoFront">
        <title>Draft Genome Resources of Seven Strains of Tilletia horrida, Causal Agent of Kernel Smut of Rice.</title>
        <authorList>
            <person name="Khanal S."/>
            <person name="Antony Babu S."/>
            <person name="Zhou X.G."/>
        </authorList>
    </citation>
    <scope>NUCLEOTIDE SEQUENCE</scope>
    <source>
        <strain evidence="1">TX6</strain>
    </source>
</reference>
<name>A0AAN6GJ34_9BASI</name>
<evidence type="ECO:0000313" key="2">
    <source>
        <dbReference type="Proteomes" id="UP001176517"/>
    </source>
</evidence>
<dbReference type="EMBL" id="JAPDMZ010000331">
    <property type="protein sequence ID" value="KAK0543746.1"/>
    <property type="molecule type" value="Genomic_DNA"/>
</dbReference>
<keyword evidence="2" id="KW-1185">Reference proteome</keyword>
<sequence length="143" mass="15733">MAHGRHIDGIDDKTELSHRIMLTDVIRLLRVIETKEAVRGVETCPTLVVVPLRPNHGVFGSDGMDIEFKISLQTLAQRWSSEGWSSYRSISGAVIGWVLGTSLVEQSNSAAEALRKFSPVEMIFNILGLLSPVMSSIAQIESK</sequence>
<comment type="caution">
    <text evidence="1">The sequence shown here is derived from an EMBL/GenBank/DDBJ whole genome shotgun (WGS) entry which is preliminary data.</text>
</comment>
<dbReference type="EC" id="2.3.1.86" evidence="1"/>
<proteinExistence type="predicted"/>
<gene>
    <name evidence="1" type="primary">fas2_2</name>
    <name evidence="1" type="ORF">OC846_006304</name>
</gene>
<dbReference type="GO" id="GO:0004321">
    <property type="term" value="F:fatty-acyl-CoA synthase activity"/>
    <property type="evidence" value="ECO:0007669"/>
    <property type="project" value="UniProtKB-EC"/>
</dbReference>
<dbReference type="Proteomes" id="UP001176517">
    <property type="component" value="Unassembled WGS sequence"/>
</dbReference>
<dbReference type="Gene3D" id="3.40.50.720">
    <property type="entry name" value="NAD(P)-binding Rossmann-like Domain"/>
    <property type="match status" value="1"/>
</dbReference>